<dbReference type="AlphaFoldDB" id="A0A6B2LTB3"/>
<dbReference type="InterPro" id="IPR050158">
    <property type="entry name" value="Ubiquitin_ubiquitin-like"/>
</dbReference>
<dbReference type="Pfam" id="PF00240">
    <property type="entry name" value="ubiquitin"/>
    <property type="match status" value="1"/>
</dbReference>
<protein>
    <recommendedName>
        <fullName evidence="3">Ubiquitin-like domain-containing protein</fullName>
    </recommendedName>
</protein>
<dbReference type="InterPro" id="IPR029071">
    <property type="entry name" value="Ubiquitin-like_domsf"/>
</dbReference>
<dbReference type="SUPFAM" id="SSF54236">
    <property type="entry name" value="Ubiquitin-like"/>
    <property type="match status" value="1"/>
</dbReference>
<evidence type="ECO:0000256" key="1">
    <source>
        <dbReference type="ARBA" id="ARBA00004123"/>
    </source>
</evidence>
<proteinExistence type="predicted"/>
<dbReference type="EMBL" id="GIBP01011550">
    <property type="protein sequence ID" value="NDV40519.1"/>
    <property type="molecule type" value="Transcribed_RNA"/>
</dbReference>
<dbReference type="PANTHER" id="PTHR10666">
    <property type="entry name" value="UBIQUITIN"/>
    <property type="match status" value="1"/>
</dbReference>
<reference evidence="4" key="1">
    <citation type="journal article" date="2020" name="J. Eukaryot. Microbiol.">
        <title>De novo Sequencing, Assembly and Annotation of the Transcriptome for the Free-Living Testate Amoeba Arcella intermedia.</title>
        <authorList>
            <person name="Ribeiro G.M."/>
            <person name="Porfirio-Sousa A.L."/>
            <person name="Maurer-Alcala X.X."/>
            <person name="Katz L.A."/>
            <person name="Lahr D.J.G."/>
        </authorList>
    </citation>
    <scope>NUCLEOTIDE SEQUENCE</scope>
</reference>
<dbReference type="PROSITE" id="PS00299">
    <property type="entry name" value="UBIQUITIN_1"/>
    <property type="match status" value="1"/>
</dbReference>
<dbReference type="Gene3D" id="3.10.20.90">
    <property type="entry name" value="Phosphatidylinositol 3-kinase Catalytic Subunit, Chain A, domain 1"/>
    <property type="match status" value="1"/>
</dbReference>
<dbReference type="SMART" id="SM00213">
    <property type="entry name" value="UBQ"/>
    <property type="match status" value="1"/>
</dbReference>
<dbReference type="PROSITE" id="PS50053">
    <property type="entry name" value="UBIQUITIN_2"/>
    <property type="match status" value="1"/>
</dbReference>
<comment type="subcellular location">
    <subcellularLocation>
        <location evidence="1">Nucleus</location>
    </subcellularLocation>
</comment>
<evidence type="ECO:0000259" key="3">
    <source>
        <dbReference type="PROSITE" id="PS50053"/>
    </source>
</evidence>
<dbReference type="PRINTS" id="PR00348">
    <property type="entry name" value="UBIQUITIN"/>
</dbReference>
<sequence>MRICENFNGLKVAVVESAPVVLSLNIRTLSGKSVKIELKSSQRIRDLKQLLYEKEGIPTEQQRLVYKGNVLGDDKCLLEYNIGNNSLIHLVLALRG</sequence>
<feature type="domain" description="Ubiquitin-like" evidence="3">
    <location>
        <begin position="22"/>
        <end position="96"/>
    </location>
</feature>
<keyword evidence="2" id="KW-0539">Nucleus</keyword>
<dbReference type="InterPro" id="IPR000626">
    <property type="entry name" value="Ubiquitin-like_dom"/>
</dbReference>
<dbReference type="InterPro" id="IPR019956">
    <property type="entry name" value="Ubiquitin_dom"/>
</dbReference>
<evidence type="ECO:0000313" key="4">
    <source>
        <dbReference type="EMBL" id="NDV40519.1"/>
    </source>
</evidence>
<name>A0A6B2LTB3_9EUKA</name>
<evidence type="ECO:0000256" key="2">
    <source>
        <dbReference type="ARBA" id="ARBA00023242"/>
    </source>
</evidence>
<accession>A0A6B2LTB3</accession>
<dbReference type="GO" id="GO:0005634">
    <property type="term" value="C:nucleus"/>
    <property type="evidence" value="ECO:0007669"/>
    <property type="project" value="UniProtKB-SubCell"/>
</dbReference>
<dbReference type="InterPro" id="IPR019954">
    <property type="entry name" value="Ubiquitin_CS"/>
</dbReference>
<organism evidence="4">
    <name type="scientific">Arcella intermedia</name>
    <dbReference type="NCBI Taxonomy" id="1963864"/>
    <lineage>
        <taxon>Eukaryota</taxon>
        <taxon>Amoebozoa</taxon>
        <taxon>Tubulinea</taxon>
        <taxon>Elardia</taxon>
        <taxon>Arcellinida</taxon>
        <taxon>Sphaerothecina</taxon>
        <taxon>Arcellidae</taxon>
        <taxon>Arcella</taxon>
    </lineage>
</organism>